<protein>
    <submittedName>
        <fullName evidence="1">Uncharacterized protein</fullName>
    </submittedName>
</protein>
<gene>
    <name evidence="1" type="ORF">BLNAU_10551</name>
</gene>
<proteinExistence type="predicted"/>
<sequence length="235" mass="25185">MSNRLLTISDSRFEVSPSTNLILLSSSTIEESATQSSVVVNKCTFSTENGQMRGVVERSAFPDIGTSPSISIVGCWFYSLAVLGNDGIGVSLTRTARKRGEDIGRISASLIGCSFVNMSSIGSSRPPQLSHMTQKMLGCVVSLTSSHLSGSTIRDVNNGGSLLCSNSSFSSLLTSPNTDADTDQPTVIQKPGEYIADDYEDGTMYFFERHCGNRANLYPLVDGTFVTTTLSNFTI</sequence>
<name>A0ABQ9XQ18_9EUKA</name>
<dbReference type="Proteomes" id="UP001281761">
    <property type="component" value="Unassembled WGS sequence"/>
</dbReference>
<comment type="caution">
    <text evidence="1">The sequence shown here is derived from an EMBL/GenBank/DDBJ whole genome shotgun (WGS) entry which is preliminary data.</text>
</comment>
<reference evidence="1 2" key="1">
    <citation type="journal article" date="2022" name="bioRxiv">
        <title>Genomics of Preaxostyla Flagellates Illuminates Evolutionary Transitions and the Path Towards Mitochondrial Loss.</title>
        <authorList>
            <person name="Novak L.V.F."/>
            <person name="Treitli S.C."/>
            <person name="Pyrih J."/>
            <person name="Halakuc P."/>
            <person name="Pipaliya S.V."/>
            <person name="Vacek V."/>
            <person name="Brzon O."/>
            <person name="Soukal P."/>
            <person name="Eme L."/>
            <person name="Dacks J.B."/>
            <person name="Karnkowska A."/>
            <person name="Elias M."/>
            <person name="Hampl V."/>
        </authorList>
    </citation>
    <scope>NUCLEOTIDE SEQUENCE [LARGE SCALE GENOMIC DNA]</scope>
    <source>
        <strain evidence="1">NAU3</strain>
        <tissue evidence="1">Gut</tissue>
    </source>
</reference>
<evidence type="ECO:0000313" key="1">
    <source>
        <dbReference type="EMBL" id="KAK2954531.1"/>
    </source>
</evidence>
<accession>A0ABQ9XQ18</accession>
<evidence type="ECO:0000313" key="2">
    <source>
        <dbReference type="Proteomes" id="UP001281761"/>
    </source>
</evidence>
<dbReference type="EMBL" id="JARBJD010000077">
    <property type="protein sequence ID" value="KAK2954531.1"/>
    <property type="molecule type" value="Genomic_DNA"/>
</dbReference>
<organism evidence="1 2">
    <name type="scientific">Blattamonas nauphoetae</name>
    <dbReference type="NCBI Taxonomy" id="2049346"/>
    <lineage>
        <taxon>Eukaryota</taxon>
        <taxon>Metamonada</taxon>
        <taxon>Preaxostyla</taxon>
        <taxon>Oxymonadida</taxon>
        <taxon>Blattamonas</taxon>
    </lineage>
</organism>
<keyword evidence="2" id="KW-1185">Reference proteome</keyword>